<evidence type="ECO:0000313" key="8">
    <source>
        <dbReference type="Proteomes" id="UP000281498"/>
    </source>
</evidence>
<evidence type="ECO:0000313" key="7">
    <source>
        <dbReference type="EMBL" id="RKL64677.1"/>
    </source>
</evidence>
<evidence type="ECO:0000256" key="1">
    <source>
        <dbReference type="ARBA" id="ARBA00022679"/>
    </source>
</evidence>
<evidence type="ECO:0000256" key="3">
    <source>
        <dbReference type="ARBA" id="ARBA00047831"/>
    </source>
</evidence>
<dbReference type="Pfam" id="PF13427">
    <property type="entry name" value="AadA_C"/>
    <property type="match status" value="1"/>
</dbReference>
<comment type="catalytic activity">
    <reaction evidence="3 4">
        <text>spectinomycin + ATP = 9-O-adenylylspectinomycin + diphosphate</text>
        <dbReference type="Rhea" id="RHEA:63228"/>
        <dbReference type="ChEBI" id="CHEBI:30616"/>
        <dbReference type="ChEBI" id="CHEBI:33019"/>
        <dbReference type="ChEBI" id="CHEBI:146260"/>
        <dbReference type="ChEBI" id="CHEBI:146261"/>
    </reaction>
</comment>
<dbReference type="OrthoDB" id="5643411at2"/>
<feature type="domain" description="Adenylyltransferase AadA C-terminal" evidence="6">
    <location>
        <begin position="155"/>
        <end position="254"/>
    </location>
</feature>
<comment type="caution">
    <text evidence="7">The sequence shown here is derived from an EMBL/GenBank/DDBJ whole genome shotgun (WGS) entry which is preliminary data.</text>
</comment>
<dbReference type="Pfam" id="PF01909">
    <property type="entry name" value="NTP_transf_2"/>
    <property type="match status" value="1"/>
</dbReference>
<accession>A0A3A9JW24</accession>
<keyword evidence="1 4" id="KW-0808">Transferase</keyword>
<keyword evidence="8" id="KW-1185">Reference proteome</keyword>
<name>A0A3A9JW24_9BACI</name>
<dbReference type="Gene3D" id="3.30.460.10">
    <property type="entry name" value="Beta Polymerase, domain 2"/>
    <property type="match status" value="1"/>
</dbReference>
<organism evidence="7 8">
    <name type="scientific">Salipaludibacillus neizhouensis</name>
    <dbReference type="NCBI Taxonomy" id="885475"/>
    <lineage>
        <taxon>Bacteria</taxon>
        <taxon>Bacillati</taxon>
        <taxon>Bacillota</taxon>
        <taxon>Bacilli</taxon>
        <taxon>Bacillales</taxon>
        <taxon>Bacillaceae</taxon>
    </lineage>
</organism>
<evidence type="ECO:0000259" key="5">
    <source>
        <dbReference type="Pfam" id="PF01909"/>
    </source>
</evidence>
<reference evidence="7 8" key="1">
    <citation type="submission" date="2017-10" db="EMBL/GenBank/DDBJ databases">
        <title>Bacillus sp. nov., a halophilic bacterium isolated from a Keqin Lake.</title>
        <authorList>
            <person name="Wang H."/>
        </authorList>
    </citation>
    <scope>NUCLEOTIDE SEQUENCE [LARGE SCALE GENOMIC DNA]</scope>
    <source>
        <strain evidence="7 8">KCTC 13187</strain>
    </source>
</reference>
<dbReference type="GO" id="GO:0070566">
    <property type="term" value="F:adenylyltransferase activity"/>
    <property type="evidence" value="ECO:0007669"/>
    <property type="project" value="InterPro"/>
</dbReference>
<dbReference type="AlphaFoldDB" id="A0A3A9JW24"/>
<keyword evidence="4" id="KW-0547">Nucleotide-binding</keyword>
<keyword evidence="4" id="KW-0067">ATP-binding</keyword>
<dbReference type="GO" id="GO:0005524">
    <property type="term" value="F:ATP binding"/>
    <property type="evidence" value="ECO:0007669"/>
    <property type="project" value="UniProtKB-KW"/>
</dbReference>
<proteinExistence type="predicted"/>
<dbReference type="GO" id="GO:0046677">
    <property type="term" value="P:response to antibiotic"/>
    <property type="evidence" value="ECO:0007669"/>
    <property type="project" value="UniProtKB-KW"/>
</dbReference>
<evidence type="ECO:0000256" key="4">
    <source>
        <dbReference type="PIRNR" id="PIRNR000819"/>
    </source>
</evidence>
<dbReference type="EMBL" id="PDOE01000069">
    <property type="protein sequence ID" value="RKL64677.1"/>
    <property type="molecule type" value="Genomic_DNA"/>
</dbReference>
<dbReference type="InterPro" id="IPR025184">
    <property type="entry name" value="AadA_C"/>
</dbReference>
<dbReference type="CDD" id="cd05403">
    <property type="entry name" value="NT_KNTase_like"/>
    <property type="match status" value="1"/>
</dbReference>
<protein>
    <recommendedName>
        <fullName evidence="4">Spectinomycin 9-adenylyltransferase</fullName>
    </recommendedName>
</protein>
<sequence length="260" mass="30207">MFTKGGSYLNIQFYLDKIVALFKEELKENLVGIYLHGSLATGCFNPKESDIDFFVVIKEKLTTKNNKRIAKMALSLHDEMPIERGIEFSVILETHLKPFIYPTPVEFHYSDYHQEKYQGDENYLCGGFVDDDFASQMVVAYYRGIPLYGKPLRDVYKPIDRQFYISSILHDVKDSSQNIIDNPMYLTLNLCRVLFFLKEGVISSKKEGGEWGIKTLSHEYQRLVQTCLDEYTGEANKTEYDNKQLLNYADYMLSEINQLI</sequence>
<feature type="domain" description="Polymerase nucleotidyl transferase" evidence="5">
    <location>
        <begin position="22"/>
        <end position="69"/>
    </location>
</feature>
<dbReference type="InterPro" id="IPR024172">
    <property type="entry name" value="AadA/Aad9"/>
</dbReference>
<evidence type="ECO:0000259" key="6">
    <source>
        <dbReference type="Pfam" id="PF13427"/>
    </source>
</evidence>
<gene>
    <name evidence="7" type="ORF">CR203_25030</name>
</gene>
<keyword evidence="2 4" id="KW-0046">Antibiotic resistance</keyword>
<dbReference type="InterPro" id="IPR043519">
    <property type="entry name" value="NT_sf"/>
</dbReference>
<dbReference type="InterPro" id="IPR002934">
    <property type="entry name" value="Polymerase_NTP_transf_dom"/>
</dbReference>
<keyword evidence="4" id="KW-0548">Nucleotidyltransferase</keyword>
<dbReference type="PIRSF" id="PIRSF000819">
    <property type="entry name" value="Streptomycin_3-adenylyltransf"/>
    <property type="match status" value="1"/>
</dbReference>
<dbReference type="Proteomes" id="UP000281498">
    <property type="component" value="Unassembled WGS sequence"/>
</dbReference>
<evidence type="ECO:0000256" key="2">
    <source>
        <dbReference type="ARBA" id="ARBA00023251"/>
    </source>
</evidence>
<dbReference type="SUPFAM" id="SSF81301">
    <property type="entry name" value="Nucleotidyltransferase"/>
    <property type="match status" value="1"/>
</dbReference>